<evidence type="ECO:0000259" key="12">
    <source>
        <dbReference type="Pfam" id="PF12717"/>
    </source>
</evidence>
<dbReference type="GO" id="GO:0004298">
    <property type="term" value="F:threonine-type endopeptidase activity"/>
    <property type="evidence" value="ECO:0007669"/>
    <property type="project" value="InterPro"/>
</dbReference>
<dbReference type="PANTHER" id="PTHR14222">
    <property type="entry name" value="CONDENSIN"/>
    <property type="match status" value="1"/>
</dbReference>
<accession>A0AAE9DAQ7</accession>
<evidence type="ECO:0000256" key="11">
    <source>
        <dbReference type="SAM" id="MobiDB-lite"/>
    </source>
</evidence>
<keyword evidence="6" id="KW-0539">Nucleus</keyword>
<dbReference type="InterPro" id="IPR016024">
    <property type="entry name" value="ARM-type_fold"/>
</dbReference>
<reference evidence="13 14" key="1">
    <citation type="submission" date="2022-05" db="EMBL/GenBank/DDBJ databases">
        <title>Chromosome-level reference genomes for two strains of Caenorhabditis briggsae: an improved platform for comparative genomics.</title>
        <authorList>
            <person name="Stevens L."/>
            <person name="Andersen E.C."/>
        </authorList>
    </citation>
    <scope>NUCLEOTIDE SEQUENCE [LARGE SCALE GENOMIC DNA]</scope>
    <source>
        <strain evidence="13">QX1410_ONT</strain>
        <tissue evidence="13">Whole-organism</tissue>
    </source>
</reference>
<evidence type="ECO:0000256" key="4">
    <source>
        <dbReference type="ARBA" id="ARBA00022776"/>
    </source>
</evidence>
<evidence type="ECO:0000256" key="1">
    <source>
        <dbReference type="ARBA" id="ARBA00004123"/>
    </source>
</evidence>
<dbReference type="SUPFAM" id="SSF56235">
    <property type="entry name" value="N-terminal nucleophile aminohydrolases (Ntn hydrolases)"/>
    <property type="match status" value="1"/>
</dbReference>
<dbReference type="PANTHER" id="PTHR14222:SF2">
    <property type="entry name" value="CONDENSIN COMPLEX SUBUNIT 1"/>
    <property type="match status" value="1"/>
</dbReference>
<dbReference type="InterPro" id="IPR032682">
    <property type="entry name" value="Cnd1_C"/>
</dbReference>
<dbReference type="Gene3D" id="3.60.20.30">
    <property type="entry name" value="(Glycosyl)asparaginase"/>
    <property type="match status" value="1"/>
</dbReference>
<evidence type="ECO:0000256" key="7">
    <source>
        <dbReference type="ARBA" id="ARBA00023306"/>
    </source>
</evidence>
<comment type="similarity">
    <text evidence="2">Belongs to the Ntn-hydrolase family.</text>
</comment>
<evidence type="ECO:0000256" key="6">
    <source>
        <dbReference type="ARBA" id="ARBA00023242"/>
    </source>
</evidence>
<evidence type="ECO:0000256" key="9">
    <source>
        <dbReference type="PIRSR" id="PIRSR600246-3"/>
    </source>
</evidence>
<dbReference type="FunFam" id="1.25.10.10:FF:001186">
    <property type="entry name" value="Condensin complex subunit 1"/>
    <property type="match status" value="1"/>
</dbReference>
<organism evidence="13 14">
    <name type="scientific">Caenorhabditis briggsae</name>
    <dbReference type="NCBI Taxonomy" id="6238"/>
    <lineage>
        <taxon>Eukaryota</taxon>
        <taxon>Metazoa</taxon>
        <taxon>Ecdysozoa</taxon>
        <taxon>Nematoda</taxon>
        <taxon>Chromadorea</taxon>
        <taxon>Rhabditida</taxon>
        <taxon>Rhabditina</taxon>
        <taxon>Rhabditomorpha</taxon>
        <taxon>Rhabditoidea</taxon>
        <taxon>Rhabditidae</taxon>
        <taxon>Peloderinae</taxon>
        <taxon>Caenorhabditis</taxon>
    </lineage>
</organism>
<name>A0AAE9DAQ7_CAEBR</name>
<proteinExistence type="inferred from homology"/>
<dbReference type="Pfam" id="PF12717">
    <property type="entry name" value="Cnd1"/>
    <property type="match status" value="1"/>
</dbReference>
<feature type="region of interest" description="Disordered" evidence="11">
    <location>
        <begin position="1690"/>
        <end position="1779"/>
    </location>
</feature>
<protein>
    <recommendedName>
        <fullName evidence="12">Condensin complex subunit 1 C-terminal domain-containing protein</fullName>
    </recommendedName>
</protein>
<feature type="domain" description="Condensin complex subunit 1 C-terminal" evidence="12">
    <location>
        <begin position="1453"/>
        <end position="1600"/>
    </location>
</feature>
<keyword evidence="3" id="KW-0132">Cell division</keyword>
<evidence type="ECO:0000256" key="2">
    <source>
        <dbReference type="ARBA" id="ARBA00010872"/>
    </source>
</evidence>
<dbReference type="Proteomes" id="UP000827892">
    <property type="component" value="Chromosome III"/>
</dbReference>
<dbReference type="InterPro" id="IPR029055">
    <property type="entry name" value="Ntn_hydrolases_N"/>
</dbReference>
<dbReference type="GO" id="GO:0005634">
    <property type="term" value="C:nucleus"/>
    <property type="evidence" value="ECO:0007669"/>
    <property type="project" value="UniProtKB-SubCell"/>
</dbReference>
<dbReference type="SUPFAM" id="SSF48371">
    <property type="entry name" value="ARM repeat"/>
    <property type="match status" value="2"/>
</dbReference>
<feature type="coiled-coil region" evidence="10">
    <location>
        <begin position="935"/>
        <end position="962"/>
    </location>
</feature>
<evidence type="ECO:0000256" key="5">
    <source>
        <dbReference type="ARBA" id="ARBA00023067"/>
    </source>
</evidence>
<dbReference type="InterPro" id="IPR037464">
    <property type="entry name" value="Taspase1"/>
</dbReference>
<evidence type="ECO:0000256" key="3">
    <source>
        <dbReference type="ARBA" id="ARBA00022618"/>
    </source>
</evidence>
<evidence type="ECO:0000256" key="8">
    <source>
        <dbReference type="PIRSR" id="PIRSR600246-1"/>
    </source>
</evidence>
<evidence type="ECO:0000256" key="10">
    <source>
        <dbReference type="SAM" id="Coils"/>
    </source>
</evidence>
<feature type="active site" description="Nucleophile" evidence="8">
    <location>
        <position position="152"/>
    </location>
</feature>
<keyword evidence="5" id="KW-0226">DNA condensation</keyword>
<sequence length="1779" mass="202176">MAVHGGACAKFDPSIGEDCSYACGTGTVESALTDLERIEKFNCGFGSHLTIDQEVECEASFMSSKNMSFGAVGAISNVFHPSKVARHLASNNWWKQRDLLHPLILVGRGAEKYAVRNDFPTCNPEELISNQAKDSYEKYLHRMLHPYDTHDTVGAISINVNNMEAESATSSGGIVLKHSGRLGHSCVYGSGTWSERRQYEEPGDLYSERTISIVSTGHGEHLVKADFCRGIATRVLDDEEGILYSDIIREFLRDKMESRARFGGIAMIADKFNERMSLEFLVFHNTRYLPAAVRGRDNKIQVDHNMPPKKHKKPVDAPPSPSQVDIADLQSSKFKLIAELIAETDQNLPDDEIDQAIEEFASSGDHSEWQGIEKAFPYLCSMARRSSTYGNWRKRFQVVDYLLSCFQELYTDVSSNVENYFDQKTDSEPDVEIIHAVSMFVILASKLIVQLQLHVSKVTAESNQGKRGGGRRDLDEETAEYCARWKNYQRNRIIGCLIQLLELRVDTAGGLKKKAIQYIFAPDAMEKDFIARFMDTVSQLLEDPENAARSSQAWIVSYFEIWKVLATEYQMAPYIANSIFGDTLDLPYLETASSFPFIEPIVRMMKDNSAPGRNRINQPLRALLEMCVRRACSVYSGDRAEHPPPKAFCMIIQALALHCPDVMLQEVNNVVRLLENPHVNVRMATLQALADMFASPYLSKELCEEFKTRIDKRKIIFTRLCAHVIDEGTNVRTKSISLLRSLMENRRIPEEFESLGFLTLVAGRLNDKSVQVRKAAIQFLTSFLDNNRHGHDFSKAVHVNLMQEKRLELLRLNTPKSRAIQQAEDEYMARDFRLKTDIRHELTGIFKGEVSISREDDIIPLAILLTDLDRPGVGAGLARFYASQENFPCNATRRNDLPDHGLELLDEAVRHVHESGKLDYQQFKLQILRNNDDQLLEDEQEARDHKHKVQQLRAQMQQLINKMLIGLELEKALTIALRCVLMGETAEIKEGIKFLTRCKLFGIAGADDAMRSMCSLVWRPHADVLNELIEAAEDMFISKLEGGEKAAERDKSTVENLMSAMDGVAKGDQASVEEVVYLLASKELPSTLGEKNNKAPRKRRPMETSVIIKLWHIALDTSIGNDNRKLVALKILFPISRTEKGLPEARSRLRSLQRKLDGDPKIAVAALRIISILGGQTEQEKEADAFKRPIFRIHQDDSLFKSIENFFFREVVKADDSPDRDWFGVVRYTVHILLNISMDANIMLPRLASHFLYRAKRISEFFIFYSKQAEGPVVDPVRTEAAIRRRDYWGLTWCRVMEKLMAFIGEVASQVHAYTQITIPRLHTRYISKMRDAEKSDSKLREESVRFLTDLEKSIAQKKTIFALPPQDNTQAATTDHYFFVKLLCDKRLFIPSKLLGRLLPIVVYGMRVKTMPTRIKQAATIAFAKFMPLSSEIASFGAPSFFGSMVNSNHSLIRCNMIASCCDFAFAQPTIFELYAPNLFKMSQDKSADARESALLVLTHLMSNDMIQTRGVLSESARCICDTARPVREAAQSLFRDLNARSETVVQLLPEFLYRLSVTSERLSMKQYKTVFEFLIALLKEKSRTTDLMIDRVCLKFSNIDMNDTEAPKYLLIALAKFAQNEGGLARLHDNWRHWSKFLCHSQVAREYVQMIEHMQSVSKNEDYKSQCSELIASIKKVNEEGLRKEDITAAPQAAKLQKKGRGRKAAAAGADTPSTSAARTPRRKRGPTPSYEESEYGEQMEEDEREEEEEEVEEVYEEAEMEEVPEEEEDPEYDFEQ</sequence>
<dbReference type="GO" id="GO:0007076">
    <property type="term" value="P:mitotic chromosome condensation"/>
    <property type="evidence" value="ECO:0007669"/>
    <property type="project" value="InterPro"/>
</dbReference>
<keyword evidence="10" id="KW-0175">Coiled coil</keyword>
<evidence type="ECO:0000313" key="13">
    <source>
        <dbReference type="EMBL" id="ULU00009.1"/>
    </source>
</evidence>
<dbReference type="InterPro" id="IPR000246">
    <property type="entry name" value="Peptidase_T2"/>
</dbReference>
<feature type="site" description="Cleavage; by autolysis" evidence="9">
    <location>
        <begin position="151"/>
        <end position="152"/>
    </location>
</feature>
<dbReference type="InterPro" id="IPR026971">
    <property type="entry name" value="CND1/NCAPD3"/>
</dbReference>
<keyword evidence="7" id="KW-0131">Cell cycle</keyword>
<dbReference type="Gene3D" id="1.25.10.10">
    <property type="entry name" value="Leucine-rich Repeat Variant"/>
    <property type="match status" value="2"/>
</dbReference>
<dbReference type="InterPro" id="IPR011989">
    <property type="entry name" value="ARM-like"/>
</dbReference>
<feature type="compositionally biased region" description="Acidic residues" evidence="11">
    <location>
        <begin position="1734"/>
        <end position="1779"/>
    </location>
</feature>
<dbReference type="EMBL" id="CP090893">
    <property type="protein sequence ID" value="ULU00009.1"/>
    <property type="molecule type" value="Genomic_DNA"/>
</dbReference>
<dbReference type="GO" id="GO:0051301">
    <property type="term" value="P:cell division"/>
    <property type="evidence" value="ECO:0007669"/>
    <property type="project" value="UniProtKB-KW"/>
</dbReference>
<dbReference type="CDD" id="cd04514">
    <property type="entry name" value="Taspase1_like"/>
    <property type="match status" value="1"/>
</dbReference>
<dbReference type="Pfam" id="PF01112">
    <property type="entry name" value="Asparaginase_2"/>
    <property type="match status" value="1"/>
</dbReference>
<keyword evidence="4" id="KW-0498">Mitosis</keyword>
<comment type="subcellular location">
    <subcellularLocation>
        <location evidence="1">Nucleus</location>
    </subcellularLocation>
</comment>
<gene>
    <name evidence="13" type="ORF">L3Y34_000927</name>
</gene>
<evidence type="ECO:0000313" key="14">
    <source>
        <dbReference type="Proteomes" id="UP000827892"/>
    </source>
</evidence>